<feature type="non-terminal residue" evidence="2">
    <location>
        <position position="309"/>
    </location>
</feature>
<name>A0A7W3T8K7_9ACTN</name>
<sequence length="309" mass="31139">SEFAPCVAAHVHDPVSGLHAAGFACRWDPAEAARKAVLEAVHDPLAVARTTEGRAEIGPLPGPHGTTAQAEAGCGDRGQVGGEPGAQVTAADPGGVGVPGASDGEQDRAHLRHPALSGRAGGRPRPGVPPGTTQERAPGPRGVGGEQSLLVDHPPDGVGLPAVGRIGKGRVEVPWGAGEHAEQGRRDLRVGPTGERRRGAARPGPADRRSPGGDAAVVVGRGHHCGGQGIGPGPGEVPAQPDAGPDRGRVEGARGVTGVQQEEGRGPVSVVGRGAAGGRRQFHQDAGGRPRIRFRRGGERVQTVGQGVV</sequence>
<evidence type="ECO:0000256" key="1">
    <source>
        <dbReference type="SAM" id="MobiDB-lite"/>
    </source>
</evidence>
<evidence type="ECO:0000313" key="3">
    <source>
        <dbReference type="Proteomes" id="UP000530234"/>
    </source>
</evidence>
<accession>A0A7W3T8K7</accession>
<dbReference type="AlphaFoldDB" id="A0A7W3T8K7"/>
<dbReference type="EMBL" id="VKHS01001312">
    <property type="protein sequence ID" value="MBB0232934.1"/>
    <property type="molecule type" value="Genomic_DNA"/>
</dbReference>
<organism evidence="2 3">
    <name type="scientific">Streptomyces calidiresistens</name>
    <dbReference type="NCBI Taxonomy" id="1485586"/>
    <lineage>
        <taxon>Bacteria</taxon>
        <taxon>Bacillati</taxon>
        <taxon>Actinomycetota</taxon>
        <taxon>Actinomycetes</taxon>
        <taxon>Kitasatosporales</taxon>
        <taxon>Streptomycetaceae</taxon>
        <taxon>Streptomyces</taxon>
    </lineage>
</organism>
<feature type="compositionally biased region" description="Basic and acidic residues" evidence="1">
    <location>
        <begin position="179"/>
        <end position="198"/>
    </location>
</feature>
<evidence type="ECO:0000313" key="2">
    <source>
        <dbReference type="EMBL" id="MBB0232934.1"/>
    </source>
</evidence>
<feature type="non-terminal residue" evidence="2">
    <location>
        <position position="1"/>
    </location>
</feature>
<comment type="caution">
    <text evidence="2">The sequence shown here is derived from an EMBL/GenBank/DDBJ whole genome shotgun (WGS) entry which is preliminary data.</text>
</comment>
<feature type="compositionally biased region" description="Gly residues" evidence="1">
    <location>
        <begin position="75"/>
        <end position="84"/>
    </location>
</feature>
<proteinExistence type="predicted"/>
<dbReference type="Proteomes" id="UP000530234">
    <property type="component" value="Unassembled WGS sequence"/>
</dbReference>
<feature type="compositionally biased region" description="Gly residues" evidence="1">
    <location>
        <begin position="225"/>
        <end position="234"/>
    </location>
</feature>
<protein>
    <submittedName>
        <fullName evidence="2">Uncharacterized protein</fullName>
    </submittedName>
</protein>
<keyword evidence="3" id="KW-1185">Reference proteome</keyword>
<feature type="region of interest" description="Disordered" evidence="1">
    <location>
        <begin position="52"/>
        <end position="290"/>
    </location>
</feature>
<gene>
    <name evidence="2" type="ORF">FOE67_26450</name>
</gene>
<reference evidence="3" key="1">
    <citation type="submission" date="2019-10" db="EMBL/GenBank/DDBJ databases">
        <title>Streptomyces sp. nov., a novel actinobacterium isolated from alkaline environment.</title>
        <authorList>
            <person name="Golinska P."/>
        </authorList>
    </citation>
    <scope>NUCLEOTIDE SEQUENCE [LARGE SCALE GENOMIC DNA]</scope>
    <source>
        <strain evidence="3">DSM 42108</strain>
    </source>
</reference>